<gene>
    <name evidence="2" type="ORF">EVA_13578</name>
</gene>
<keyword evidence="1" id="KW-0472">Membrane</keyword>
<accession>J9G960</accession>
<keyword evidence="1" id="KW-1133">Transmembrane helix</keyword>
<evidence type="ECO:0000256" key="1">
    <source>
        <dbReference type="SAM" id="Phobius"/>
    </source>
</evidence>
<protein>
    <submittedName>
        <fullName evidence="2">Uncharacterized protein</fullName>
    </submittedName>
</protein>
<sequence length="61" mass="7091">MYNNLLVQCSFCGAIFFFTMYISSFFFFEYRFHGTTLCKQNGHIAGYFTLKSHNNGNGIQL</sequence>
<name>J9G960_9ZZZZ</name>
<evidence type="ECO:0000313" key="2">
    <source>
        <dbReference type="EMBL" id="EJW98307.1"/>
    </source>
</evidence>
<comment type="caution">
    <text evidence="2">The sequence shown here is derived from an EMBL/GenBank/DDBJ whole genome shotgun (WGS) entry which is preliminary data.</text>
</comment>
<reference evidence="2" key="1">
    <citation type="journal article" date="2012" name="PLoS ONE">
        <title>Gene sets for utilization of primary and secondary nutrition supplies in the distal gut of endangered iberian lynx.</title>
        <authorList>
            <person name="Alcaide M."/>
            <person name="Messina E."/>
            <person name="Richter M."/>
            <person name="Bargiela R."/>
            <person name="Peplies J."/>
            <person name="Huws S.A."/>
            <person name="Newbold C.J."/>
            <person name="Golyshin P.N."/>
            <person name="Simon M.A."/>
            <person name="Lopez G."/>
            <person name="Yakimov M.M."/>
            <person name="Ferrer M."/>
        </authorList>
    </citation>
    <scope>NUCLEOTIDE SEQUENCE</scope>
</reference>
<feature type="transmembrane region" description="Helical" evidence="1">
    <location>
        <begin position="6"/>
        <end position="28"/>
    </location>
</feature>
<proteinExistence type="predicted"/>
<dbReference type="EMBL" id="AMCI01004322">
    <property type="protein sequence ID" value="EJW98307.1"/>
    <property type="molecule type" value="Genomic_DNA"/>
</dbReference>
<dbReference type="AlphaFoldDB" id="J9G960"/>
<organism evidence="2">
    <name type="scientific">gut metagenome</name>
    <dbReference type="NCBI Taxonomy" id="749906"/>
    <lineage>
        <taxon>unclassified sequences</taxon>
        <taxon>metagenomes</taxon>
        <taxon>organismal metagenomes</taxon>
    </lineage>
</organism>
<keyword evidence="1" id="KW-0812">Transmembrane</keyword>